<name>A0AAN8KRY9_9TELE</name>
<feature type="region of interest" description="Disordered" evidence="1">
    <location>
        <begin position="152"/>
        <end position="180"/>
    </location>
</feature>
<sequence length="201" mass="22828">MRYLKEDLAYYHEKVTKDLASLARTRDRELCPSLRTETQWNRGPRPPSPERAFINLQPDTQTTAAPPLPRPHRLPPTEGSTADPGMGPQTTHLPPISTQTEGGQTGNTDRTGTPVLTLDTNGDQTGETNEIDYDEVEEISILPDEERFQVKQVEKEEVKEKKEQENETGGAKEMSQDHQEEVYQMAEEDVLLWRLLSEMLN</sequence>
<reference evidence="2 3" key="1">
    <citation type="submission" date="2021-04" db="EMBL/GenBank/DDBJ databases">
        <authorList>
            <person name="De Guttry C."/>
            <person name="Zahm M."/>
            <person name="Klopp C."/>
            <person name="Cabau C."/>
            <person name="Louis A."/>
            <person name="Berthelot C."/>
            <person name="Parey E."/>
            <person name="Roest Crollius H."/>
            <person name="Montfort J."/>
            <person name="Robinson-Rechavi M."/>
            <person name="Bucao C."/>
            <person name="Bouchez O."/>
            <person name="Gislard M."/>
            <person name="Lluch J."/>
            <person name="Milhes M."/>
            <person name="Lampietro C."/>
            <person name="Lopez Roques C."/>
            <person name="Donnadieu C."/>
            <person name="Braasch I."/>
            <person name="Desvignes T."/>
            <person name="Postlethwait J."/>
            <person name="Bobe J."/>
            <person name="Wedekind C."/>
            <person name="Guiguen Y."/>
        </authorList>
    </citation>
    <scope>NUCLEOTIDE SEQUENCE [LARGE SCALE GENOMIC DNA]</scope>
    <source>
        <strain evidence="2">Cs_M1</strain>
        <tissue evidence="2">Blood</tissue>
    </source>
</reference>
<feature type="compositionally biased region" description="Basic and acidic residues" evidence="1">
    <location>
        <begin position="152"/>
        <end position="165"/>
    </location>
</feature>
<gene>
    <name evidence="2" type="ORF">J4Q44_G00326600</name>
</gene>
<accession>A0AAN8KRY9</accession>
<evidence type="ECO:0000313" key="2">
    <source>
        <dbReference type="EMBL" id="KAK6296518.1"/>
    </source>
</evidence>
<dbReference type="EMBL" id="JAGTTL010000032">
    <property type="protein sequence ID" value="KAK6296518.1"/>
    <property type="molecule type" value="Genomic_DNA"/>
</dbReference>
<proteinExistence type="predicted"/>
<organism evidence="2 3">
    <name type="scientific">Coregonus suidteri</name>
    <dbReference type="NCBI Taxonomy" id="861788"/>
    <lineage>
        <taxon>Eukaryota</taxon>
        <taxon>Metazoa</taxon>
        <taxon>Chordata</taxon>
        <taxon>Craniata</taxon>
        <taxon>Vertebrata</taxon>
        <taxon>Euteleostomi</taxon>
        <taxon>Actinopterygii</taxon>
        <taxon>Neopterygii</taxon>
        <taxon>Teleostei</taxon>
        <taxon>Protacanthopterygii</taxon>
        <taxon>Salmoniformes</taxon>
        <taxon>Salmonidae</taxon>
        <taxon>Coregoninae</taxon>
        <taxon>Coregonus</taxon>
    </lineage>
</organism>
<evidence type="ECO:0000313" key="3">
    <source>
        <dbReference type="Proteomes" id="UP001356427"/>
    </source>
</evidence>
<feature type="region of interest" description="Disordered" evidence="1">
    <location>
        <begin position="34"/>
        <end position="129"/>
    </location>
</feature>
<dbReference type="Proteomes" id="UP001356427">
    <property type="component" value="Unassembled WGS sequence"/>
</dbReference>
<keyword evidence="3" id="KW-1185">Reference proteome</keyword>
<protein>
    <submittedName>
        <fullName evidence="2">Uncharacterized protein</fullName>
    </submittedName>
</protein>
<feature type="compositionally biased region" description="Polar residues" evidence="1">
    <location>
        <begin position="88"/>
        <end position="111"/>
    </location>
</feature>
<feature type="compositionally biased region" description="Polar residues" evidence="1">
    <location>
        <begin position="118"/>
        <end position="128"/>
    </location>
</feature>
<dbReference type="AlphaFoldDB" id="A0AAN8KRY9"/>
<comment type="caution">
    <text evidence="2">The sequence shown here is derived from an EMBL/GenBank/DDBJ whole genome shotgun (WGS) entry which is preliminary data.</text>
</comment>
<evidence type="ECO:0000256" key="1">
    <source>
        <dbReference type="SAM" id="MobiDB-lite"/>
    </source>
</evidence>